<keyword evidence="2" id="KW-1185">Reference proteome</keyword>
<accession>A0AAV4HIG6</accession>
<proteinExistence type="predicted"/>
<evidence type="ECO:0000313" key="1">
    <source>
        <dbReference type="EMBL" id="GFR96500.1"/>
    </source>
</evidence>
<gene>
    <name evidence="1" type="ORF">ElyMa_004452700</name>
</gene>
<sequence length="145" mass="15890">MENLHERTGWVGGGGDGEVHRSGAYSSFFRSAGLPRGRSLLAAGWRRNTSSLTGACSLARAFCLFSIRAPSGNAACCSQIKGPELRAPSAAPMQIGKRWRVMGDGEEALRSRRVYVRVERGRSEMSVEAYLKNEEKREGEEGRLI</sequence>
<comment type="caution">
    <text evidence="1">The sequence shown here is derived from an EMBL/GenBank/DDBJ whole genome shotgun (WGS) entry which is preliminary data.</text>
</comment>
<reference evidence="1 2" key="1">
    <citation type="journal article" date="2021" name="Elife">
        <title>Chloroplast acquisition without the gene transfer in kleptoplastic sea slugs, Plakobranchus ocellatus.</title>
        <authorList>
            <person name="Maeda T."/>
            <person name="Takahashi S."/>
            <person name="Yoshida T."/>
            <person name="Shimamura S."/>
            <person name="Takaki Y."/>
            <person name="Nagai Y."/>
            <person name="Toyoda A."/>
            <person name="Suzuki Y."/>
            <person name="Arimoto A."/>
            <person name="Ishii H."/>
            <person name="Satoh N."/>
            <person name="Nishiyama T."/>
            <person name="Hasebe M."/>
            <person name="Maruyama T."/>
            <person name="Minagawa J."/>
            <person name="Obokata J."/>
            <person name="Shigenobu S."/>
        </authorList>
    </citation>
    <scope>NUCLEOTIDE SEQUENCE [LARGE SCALE GENOMIC DNA]</scope>
</reference>
<organism evidence="1 2">
    <name type="scientific">Elysia marginata</name>
    <dbReference type="NCBI Taxonomy" id="1093978"/>
    <lineage>
        <taxon>Eukaryota</taxon>
        <taxon>Metazoa</taxon>
        <taxon>Spiralia</taxon>
        <taxon>Lophotrochozoa</taxon>
        <taxon>Mollusca</taxon>
        <taxon>Gastropoda</taxon>
        <taxon>Heterobranchia</taxon>
        <taxon>Euthyneura</taxon>
        <taxon>Panpulmonata</taxon>
        <taxon>Sacoglossa</taxon>
        <taxon>Placobranchoidea</taxon>
        <taxon>Plakobranchidae</taxon>
        <taxon>Elysia</taxon>
    </lineage>
</organism>
<evidence type="ECO:0000313" key="2">
    <source>
        <dbReference type="Proteomes" id="UP000762676"/>
    </source>
</evidence>
<protein>
    <submittedName>
        <fullName evidence="1">Uncharacterized protein</fullName>
    </submittedName>
</protein>
<dbReference type="EMBL" id="BMAT01009005">
    <property type="protein sequence ID" value="GFR96500.1"/>
    <property type="molecule type" value="Genomic_DNA"/>
</dbReference>
<dbReference type="AlphaFoldDB" id="A0AAV4HIG6"/>
<dbReference type="Proteomes" id="UP000762676">
    <property type="component" value="Unassembled WGS sequence"/>
</dbReference>
<name>A0AAV4HIG6_9GAST</name>